<protein>
    <submittedName>
        <fullName evidence="1">Predicted protein</fullName>
    </submittedName>
</protein>
<accession>B0E2A2</accession>
<organism evidence="2">
    <name type="scientific">Laccaria bicolor (strain S238N-H82 / ATCC MYA-4686)</name>
    <name type="common">Bicoloured deceiver</name>
    <name type="synonym">Laccaria laccata var. bicolor</name>
    <dbReference type="NCBI Taxonomy" id="486041"/>
    <lineage>
        <taxon>Eukaryota</taxon>
        <taxon>Fungi</taxon>
        <taxon>Dikarya</taxon>
        <taxon>Basidiomycota</taxon>
        <taxon>Agaricomycotina</taxon>
        <taxon>Agaricomycetes</taxon>
        <taxon>Agaricomycetidae</taxon>
        <taxon>Agaricales</taxon>
        <taxon>Agaricineae</taxon>
        <taxon>Hydnangiaceae</taxon>
        <taxon>Laccaria</taxon>
    </lineage>
</organism>
<dbReference type="AlphaFoldDB" id="B0E2A2"/>
<dbReference type="OrthoDB" id="5946233at2759"/>
<dbReference type="HOGENOM" id="CLU_038374_0_1_1"/>
<dbReference type="KEGG" id="lbc:LACBIDRAFT_335418"/>
<proteinExistence type="predicted"/>
<evidence type="ECO:0000313" key="1">
    <source>
        <dbReference type="EMBL" id="EDQ99020.1"/>
    </source>
</evidence>
<name>B0E2A2_LACBS</name>
<dbReference type="EMBL" id="DS547177">
    <property type="protein sequence ID" value="EDQ99020.1"/>
    <property type="molecule type" value="Genomic_DNA"/>
</dbReference>
<dbReference type="STRING" id="486041.B0E2A2"/>
<gene>
    <name evidence="1" type="ORF">LACBIDRAFT_335418</name>
</gene>
<dbReference type="PANTHER" id="PTHR46177:SF1">
    <property type="entry name" value="INTEGRASE CATALYTIC DOMAIN-CONTAINING PROTEIN"/>
    <property type="match status" value="1"/>
</dbReference>
<dbReference type="GeneID" id="6085985"/>
<evidence type="ECO:0000313" key="2">
    <source>
        <dbReference type="Proteomes" id="UP000001194"/>
    </source>
</evidence>
<dbReference type="InParanoid" id="B0E2A2"/>
<reference evidence="1 2" key="1">
    <citation type="journal article" date="2008" name="Nature">
        <title>The genome of Laccaria bicolor provides insights into mycorrhizal symbiosis.</title>
        <authorList>
            <person name="Martin F."/>
            <person name="Aerts A."/>
            <person name="Ahren D."/>
            <person name="Brun A."/>
            <person name="Danchin E.G.J."/>
            <person name="Duchaussoy F."/>
            <person name="Gibon J."/>
            <person name="Kohler A."/>
            <person name="Lindquist E."/>
            <person name="Pereda V."/>
            <person name="Salamov A."/>
            <person name="Shapiro H.J."/>
            <person name="Wuyts J."/>
            <person name="Blaudez D."/>
            <person name="Buee M."/>
            <person name="Brokstein P."/>
            <person name="Canbaeck B."/>
            <person name="Cohen D."/>
            <person name="Courty P.E."/>
            <person name="Coutinho P.M."/>
            <person name="Delaruelle C."/>
            <person name="Detter J.C."/>
            <person name="Deveau A."/>
            <person name="DiFazio S."/>
            <person name="Duplessis S."/>
            <person name="Fraissinet-Tachet L."/>
            <person name="Lucic E."/>
            <person name="Frey-Klett P."/>
            <person name="Fourrey C."/>
            <person name="Feussner I."/>
            <person name="Gay G."/>
            <person name="Grimwood J."/>
            <person name="Hoegger P.J."/>
            <person name="Jain P."/>
            <person name="Kilaru S."/>
            <person name="Labbe J."/>
            <person name="Lin Y.C."/>
            <person name="Legue V."/>
            <person name="Le Tacon F."/>
            <person name="Marmeisse R."/>
            <person name="Melayah D."/>
            <person name="Montanini B."/>
            <person name="Muratet M."/>
            <person name="Nehls U."/>
            <person name="Niculita-Hirzel H."/>
            <person name="Oudot-Le Secq M.P."/>
            <person name="Peter M."/>
            <person name="Quesneville H."/>
            <person name="Rajashekar B."/>
            <person name="Reich M."/>
            <person name="Rouhier N."/>
            <person name="Schmutz J."/>
            <person name="Yin T."/>
            <person name="Chalot M."/>
            <person name="Henrissat B."/>
            <person name="Kuees U."/>
            <person name="Lucas S."/>
            <person name="Van de Peer Y."/>
            <person name="Podila G.K."/>
            <person name="Polle A."/>
            <person name="Pukkila P.J."/>
            <person name="Richardson P.M."/>
            <person name="Rouze P."/>
            <person name="Sanders I.R."/>
            <person name="Stajich J.E."/>
            <person name="Tunlid A."/>
            <person name="Tuskan G."/>
            <person name="Grigoriev I.V."/>
        </authorList>
    </citation>
    <scope>NUCLEOTIDE SEQUENCE [LARGE SCALE GENOMIC DNA]</scope>
    <source>
        <strain evidence="2">S238N-H82 / ATCC MYA-4686</strain>
    </source>
</reference>
<dbReference type="PANTHER" id="PTHR46177">
    <property type="entry name" value="INTEGRASE CATALYTIC DOMAIN-CONTAINING PROTEIN"/>
    <property type="match status" value="1"/>
</dbReference>
<dbReference type="Proteomes" id="UP000001194">
    <property type="component" value="Unassembled WGS sequence"/>
</dbReference>
<keyword evidence="2" id="KW-1185">Reference proteome</keyword>
<dbReference type="RefSeq" id="XP_001890328.1">
    <property type="nucleotide sequence ID" value="XM_001890293.1"/>
</dbReference>
<sequence length="391" mass="44714">MGRTHNSSGNNQYKPCSPDNLIKDHLCLYFSIGRSDVEIVDLLKSHYDTQHYRMRSVISVHLHETEEGKDQHDKWGPRFGLWFHNSLDAMSAWNNWLKVWWTNSNPRLIAKYFLDCCHEMKGVPMMTQSDPGTENNGVANIQTTIRHRLDPSLCDTLQHRFMRKKNNVKSEANWSIFCHDFAPGFETILEDAEFTFSTVSLVFRWLAIPWIQAELDSWVFQCNFTAPRADKNKILPHGVPALIRSNPSRFGSLDFKILVPDHLFDEMEAKYAPPDHPVFQLTPEPFDQRANIYYESMGCPQVNLSTFWTVYQDLLQQFQSGPTGDELEELLGSLHITTEQISQGDLIEVLPLKKLHAGDRMVGVIEGTIAVGSFSAPMTDSSSESDTEESE</sequence>